<keyword evidence="6 13" id="KW-0418">Kinase</keyword>
<keyword evidence="4" id="KW-0808">Transferase</keyword>
<dbReference type="Proteomes" id="UP000614047">
    <property type="component" value="Unassembled WGS sequence"/>
</dbReference>
<dbReference type="GO" id="GO:0005524">
    <property type="term" value="F:ATP binding"/>
    <property type="evidence" value="ECO:0007669"/>
    <property type="project" value="UniProtKB-KW"/>
</dbReference>
<proteinExistence type="predicted"/>
<sequence>MDGELSGRSRETWLTERARAPWRGFRLWLLCIPGMFAFSLLNSTLSLLSIGLGVFVLAPVVVFVRRLMNTYRGLLAQWTGHRIERPYLPEPVPAPDEDPKSTGARLRRFQWIVTDPATWRDFAFLVADPFVATFTALLPSALIVSGLWGWILAAGAGDMIVQAGGNEWYAFIHVGAGEQWPAGAAVLGTVFMALGFLSGPAMLDYYGRWGRVLLGPTQASRLALRVRHLTETRSDAVDASAAELRRIERDLHDGAQARLVAMGMTLGAIEHLLDRDPDKARLLLAETRASSAKALAELRDLVRGIHPPVLADRGVGDAVKALALDHPLPVEVNVALPGRPEPPVESAVYFAVSEMLTNAAKHSRARRVWVDLEHRDGALRATVTDDGQGGATFEGGTGLRGIERRVGTFDGVLALSSPPGGPTVVTLEVPCEPSPPTRP</sequence>
<evidence type="ECO:0000256" key="9">
    <source>
        <dbReference type="SAM" id="Phobius"/>
    </source>
</evidence>
<gene>
    <name evidence="13" type="ORF">IW256_006680</name>
</gene>
<reference evidence="13" key="1">
    <citation type="submission" date="2020-11" db="EMBL/GenBank/DDBJ databases">
        <title>Sequencing the genomes of 1000 actinobacteria strains.</title>
        <authorList>
            <person name="Klenk H.-P."/>
        </authorList>
    </citation>
    <scope>NUCLEOTIDE SEQUENCE</scope>
    <source>
        <strain evidence="13">DSM 43175</strain>
    </source>
</reference>
<organism evidence="13 14">
    <name type="scientific">Actinomadura viridis</name>
    <dbReference type="NCBI Taxonomy" id="58110"/>
    <lineage>
        <taxon>Bacteria</taxon>
        <taxon>Bacillati</taxon>
        <taxon>Actinomycetota</taxon>
        <taxon>Actinomycetes</taxon>
        <taxon>Streptosporangiales</taxon>
        <taxon>Thermomonosporaceae</taxon>
        <taxon>Actinomadura</taxon>
    </lineage>
</organism>
<dbReference type="GO" id="GO:0046983">
    <property type="term" value="F:protein dimerization activity"/>
    <property type="evidence" value="ECO:0007669"/>
    <property type="project" value="InterPro"/>
</dbReference>
<dbReference type="EC" id="2.7.13.3" evidence="2"/>
<comment type="caution">
    <text evidence="13">The sequence shown here is derived from an EMBL/GenBank/DDBJ whole genome shotgun (WGS) entry which is preliminary data.</text>
</comment>
<evidence type="ECO:0000256" key="3">
    <source>
        <dbReference type="ARBA" id="ARBA00022553"/>
    </source>
</evidence>
<keyword evidence="5" id="KW-0547">Nucleotide-binding</keyword>
<evidence type="ECO:0000256" key="8">
    <source>
        <dbReference type="ARBA" id="ARBA00023012"/>
    </source>
</evidence>
<dbReference type="InterPro" id="IPR025828">
    <property type="entry name" value="Put_sensor_dom"/>
</dbReference>
<dbReference type="InterPro" id="IPR011712">
    <property type="entry name" value="Sig_transdc_His_kin_sub3_dim/P"/>
</dbReference>
<dbReference type="Pfam" id="PF13796">
    <property type="entry name" value="Sensor"/>
    <property type="match status" value="1"/>
</dbReference>
<feature type="transmembrane region" description="Helical" evidence="9">
    <location>
        <begin position="47"/>
        <end position="64"/>
    </location>
</feature>
<dbReference type="InterPro" id="IPR036890">
    <property type="entry name" value="HATPase_C_sf"/>
</dbReference>
<keyword evidence="8" id="KW-0902">Two-component regulatory system</keyword>
<evidence type="ECO:0000313" key="14">
    <source>
        <dbReference type="Proteomes" id="UP000614047"/>
    </source>
</evidence>
<keyword evidence="9" id="KW-0812">Transmembrane</keyword>
<dbReference type="AlphaFoldDB" id="A0A931GME8"/>
<dbReference type="GO" id="GO:0016020">
    <property type="term" value="C:membrane"/>
    <property type="evidence" value="ECO:0007669"/>
    <property type="project" value="InterPro"/>
</dbReference>
<evidence type="ECO:0000256" key="7">
    <source>
        <dbReference type="ARBA" id="ARBA00022840"/>
    </source>
</evidence>
<dbReference type="Gene3D" id="1.20.5.1930">
    <property type="match status" value="1"/>
</dbReference>
<feature type="domain" description="Putative sensor" evidence="12">
    <location>
        <begin position="38"/>
        <end position="214"/>
    </location>
</feature>
<evidence type="ECO:0000259" key="11">
    <source>
        <dbReference type="Pfam" id="PF07730"/>
    </source>
</evidence>
<feature type="transmembrane region" description="Helical" evidence="9">
    <location>
        <begin position="130"/>
        <end position="151"/>
    </location>
</feature>
<dbReference type="InterPro" id="IPR050482">
    <property type="entry name" value="Sensor_HK_TwoCompSys"/>
</dbReference>
<feature type="domain" description="Signal transduction histidine kinase subgroup 3 dimerisation and phosphoacceptor" evidence="11">
    <location>
        <begin position="243"/>
        <end position="310"/>
    </location>
</feature>
<dbReference type="InterPro" id="IPR003594">
    <property type="entry name" value="HATPase_dom"/>
</dbReference>
<evidence type="ECO:0000259" key="12">
    <source>
        <dbReference type="Pfam" id="PF13796"/>
    </source>
</evidence>
<dbReference type="PANTHER" id="PTHR24421:SF10">
    <property type="entry name" value="NITRATE_NITRITE SENSOR PROTEIN NARQ"/>
    <property type="match status" value="1"/>
</dbReference>
<accession>A0A931GME8</accession>
<dbReference type="PANTHER" id="PTHR24421">
    <property type="entry name" value="NITRATE/NITRITE SENSOR PROTEIN NARX-RELATED"/>
    <property type="match status" value="1"/>
</dbReference>
<evidence type="ECO:0000256" key="6">
    <source>
        <dbReference type="ARBA" id="ARBA00022777"/>
    </source>
</evidence>
<keyword evidence="7" id="KW-0067">ATP-binding</keyword>
<dbReference type="EMBL" id="JADOUA010000001">
    <property type="protein sequence ID" value="MBG6092567.1"/>
    <property type="molecule type" value="Genomic_DNA"/>
</dbReference>
<dbReference type="SUPFAM" id="SSF55874">
    <property type="entry name" value="ATPase domain of HSP90 chaperone/DNA topoisomerase II/histidine kinase"/>
    <property type="match status" value="1"/>
</dbReference>
<evidence type="ECO:0000259" key="10">
    <source>
        <dbReference type="Pfam" id="PF02518"/>
    </source>
</evidence>
<comment type="catalytic activity">
    <reaction evidence="1">
        <text>ATP + protein L-histidine = ADP + protein N-phospho-L-histidine.</text>
        <dbReference type="EC" id="2.7.13.3"/>
    </reaction>
</comment>
<dbReference type="Gene3D" id="3.30.565.10">
    <property type="entry name" value="Histidine kinase-like ATPase, C-terminal domain"/>
    <property type="match status" value="1"/>
</dbReference>
<feature type="transmembrane region" description="Helical" evidence="9">
    <location>
        <begin position="182"/>
        <end position="203"/>
    </location>
</feature>
<evidence type="ECO:0000256" key="1">
    <source>
        <dbReference type="ARBA" id="ARBA00000085"/>
    </source>
</evidence>
<dbReference type="RefSeq" id="WP_307829270.1">
    <property type="nucleotide sequence ID" value="NZ_BAABES010000009.1"/>
</dbReference>
<keyword evidence="14" id="KW-1185">Reference proteome</keyword>
<evidence type="ECO:0000256" key="5">
    <source>
        <dbReference type="ARBA" id="ARBA00022741"/>
    </source>
</evidence>
<protein>
    <recommendedName>
        <fullName evidence="2">histidine kinase</fullName>
        <ecNumber evidence="2">2.7.13.3</ecNumber>
    </recommendedName>
</protein>
<feature type="domain" description="Histidine kinase/HSP90-like ATPase" evidence="10">
    <location>
        <begin position="346"/>
        <end position="432"/>
    </location>
</feature>
<keyword evidence="3" id="KW-0597">Phosphoprotein</keyword>
<evidence type="ECO:0000256" key="2">
    <source>
        <dbReference type="ARBA" id="ARBA00012438"/>
    </source>
</evidence>
<dbReference type="Pfam" id="PF07730">
    <property type="entry name" value="HisKA_3"/>
    <property type="match status" value="1"/>
</dbReference>
<dbReference type="CDD" id="cd16917">
    <property type="entry name" value="HATPase_UhpB-NarQ-NarX-like"/>
    <property type="match status" value="1"/>
</dbReference>
<keyword evidence="9" id="KW-1133">Transmembrane helix</keyword>
<name>A0A931GME8_9ACTN</name>
<keyword evidence="9" id="KW-0472">Membrane</keyword>
<dbReference type="GO" id="GO:0000155">
    <property type="term" value="F:phosphorelay sensor kinase activity"/>
    <property type="evidence" value="ECO:0007669"/>
    <property type="project" value="InterPro"/>
</dbReference>
<dbReference type="Pfam" id="PF02518">
    <property type="entry name" value="HATPase_c"/>
    <property type="match status" value="1"/>
</dbReference>
<evidence type="ECO:0000256" key="4">
    <source>
        <dbReference type="ARBA" id="ARBA00022679"/>
    </source>
</evidence>
<feature type="transmembrane region" description="Helical" evidence="9">
    <location>
        <begin position="25"/>
        <end position="41"/>
    </location>
</feature>
<evidence type="ECO:0000313" key="13">
    <source>
        <dbReference type="EMBL" id="MBG6092567.1"/>
    </source>
</evidence>